<protein>
    <submittedName>
        <fullName evidence="1">Uncharacterized protein</fullName>
    </submittedName>
</protein>
<evidence type="ECO:0000313" key="1">
    <source>
        <dbReference type="EMBL" id="PKY55568.1"/>
    </source>
</evidence>
<name>A0A2I1H9L8_9GLOM</name>
<keyword evidence="2" id="KW-1185">Reference proteome</keyword>
<dbReference type="EMBL" id="LLXI01001890">
    <property type="protein sequence ID" value="PKY55568.1"/>
    <property type="molecule type" value="Genomic_DNA"/>
</dbReference>
<gene>
    <name evidence="1" type="ORF">RhiirA4_410621</name>
</gene>
<comment type="caution">
    <text evidence="1">The sequence shown here is derived from an EMBL/GenBank/DDBJ whole genome shotgun (WGS) entry which is preliminary data.</text>
</comment>
<organism evidence="1 2">
    <name type="scientific">Rhizophagus irregularis</name>
    <dbReference type="NCBI Taxonomy" id="588596"/>
    <lineage>
        <taxon>Eukaryota</taxon>
        <taxon>Fungi</taxon>
        <taxon>Fungi incertae sedis</taxon>
        <taxon>Mucoromycota</taxon>
        <taxon>Glomeromycotina</taxon>
        <taxon>Glomeromycetes</taxon>
        <taxon>Glomerales</taxon>
        <taxon>Glomeraceae</taxon>
        <taxon>Rhizophagus</taxon>
    </lineage>
</organism>
<accession>A0A2I1H9L8</accession>
<evidence type="ECO:0000313" key="2">
    <source>
        <dbReference type="Proteomes" id="UP000234323"/>
    </source>
</evidence>
<dbReference type="AlphaFoldDB" id="A0A2I1H9L8"/>
<dbReference type="Proteomes" id="UP000234323">
    <property type="component" value="Unassembled WGS sequence"/>
</dbReference>
<sequence length="87" mass="10000">MHQSIIIHVTKILFWVISTIEFILAHKTVQSSSHFLLFLLTHPTQANQPTRRLPIPHKNAFSLPDHFAPCLATYFASNYLCRCVKTP</sequence>
<proteinExistence type="predicted"/>
<reference evidence="1 2" key="1">
    <citation type="submission" date="2015-10" db="EMBL/GenBank/DDBJ databases">
        <title>Genome analyses suggest a sexual origin of heterokaryosis in a supposedly ancient asexual fungus.</title>
        <authorList>
            <person name="Ropars J."/>
            <person name="Sedzielewska K."/>
            <person name="Noel J."/>
            <person name="Charron P."/>
            <person name="Farinelli L."/>
            <person name="Marton T."/>
            <person name="Kruger M."/>
            <person name="Pelin A."/>
            <person name="Brachmann A."/>
            <person name="Corradi N."/>
        </authorList>
    </citation>
    <scope>NUCLEOTIDE SEQUENCE [LARGE SCALE GENOMIC DNA]</scope>
    <source>
        <strain evidence="1 2">A4</strain>
    </source>
</reference>
<dbReference type="VEuPathDB" id="FungiDB:FUN_010165"/>